<evidence type="ECO:0000256" key="4">
    <source>
        <dbReference type="ARBA" id="ARBA00035206"/>
    </source>
</evidence>
<dbReference type="PROSITE" id="PS01108">
    <property type="entry name" value="RIBOSOMAL_L24"/>
    <property type="match status" value="1"/>
</dbReference>
<dbReference type="InterPro" id="IPR008991">
    <property type="entry name" value="Translation_prot_SH3-like_sf"/>
</dbReference>
<evidence type="ECO:0000313" key="8">
    <source>
        <dbReference type="EMBL" id="OGH66550.1"/>
    </source>
</evidence>
<dbReference type="InterPro" id="IPR041988">
    <property type="entry name" value="Ribosomal_uL24_KOW"/>
</dbReference>
<sequence length="105" mass="11646">MKIKNNDNVKIISGREKGKTGKVIQVLKKKSTGQFFVVVEGANMRKKHLRTRKAGEKGQILELAAPLHASKVMVIDPTSKKATRIGYTKNGETKQRIAKKSGEMI</sequence>
<dbReference type="GO" id="GO:0005840">
    <property type="term" value="C:ribosome"/>
    <property type="evidence" value="ECO:0007669"/>
    <property type="project" value="UniProtKB-KW"/>
</dbReference>
<comment type="similarity">
    <text evidence="1 5 6">Belongs to the universal ribosomal protein uL24 family.</text>
</comment>
<dbReference type="HAMAP" id="MF_01326_B">
    <property type="entry name" value="Ribosomal_uL24_B"/>
    <property type="match status" value="1"/>
</dbReference>
<dbReference type="EMBL" id="MFPX01000016">
    <property type="protein sequence ID" value="OGH66550.1"/>
    <property type="molecule type" value="Genomic_DNA"/>
</dbReference>
<gene>
    <name evidence="5" type="primary">rplX</name>
    <name evidence="8" type="ORF">A3B90_01425</name>
</gene>
<evidence type="ECO:0000256" key="6">
    <source>
        <dbReference type="RuleBase" id="RU003477"/>
    </source>
</evidence>
<dbReference type="Pfam" id="PF17136">
    <property type="entry name" value="ribosomal_L24"/>
    <property type="match status" value="1"/>
</dbReference>
<comment type="subunit">
    <text evidence="5">Part of the 50S ribosomal subunit.</text>
</comment>
<evidence type="ECO:0000256" key="5">
    <source>
        <dbReference type="HAMAP-Rule" id="MF_01326"/>
    </source>
</evidence>
<keyword evidence="5" id="KW-0699">rRNA-binding</keyword>
<dbReference type="NCBIfam" id="TIGR01079">
    <property type="entry name" value="rplX_bact"/>
    <property type="match status" value="1"/>
</dbReference>
<comment type="caution">
    <text evidence="8">The sequence shown here is derived from an EMBL/GenBank/DDBJ whole genome shotgun (WGS) entry which is preliminary data.</text>
</comment>
<dbReference type="STRING" id="1798676.A3B90_01425"/>
<dbReference type="GO" id="GO:0019843">
    <property type="term" value="F:rRNA binding"/>
    <property type="evidence" value="ECO:0007669"/>
    <property type="project" value="UniProtKB-UniRule"/>
</dbReference>
<dbReference type="Gene3D" id="2.30.30.30">
    <property type="match status" value="1"/>
</dbReference>
<comment type="function">
    <text evidence="5">One of two assembly initiator proteins, it binds directly to the 5'-end of the 23S rRNA, where it nucleates assembly of the 50S subunit.</text>
</comment>
<accession>A0A1F6M4N1</accession>
<dbReference type="CDD" id="cd06089">
    <property type="entry name" value="KOW_RPL26"/>
    <property type="match status" value="1"/>
</dbReference>
<evidence type="ECO:0000256" key="3">
    <source>
        <dbReference type="ARBA" id="ARBA00023274"/>
    </source>
</evidence>
<dbReference type="GO" id="GO:1990904">
    <property type="term" value="C:ribonucleoprotein complex"/>
    <property type="evidence" value="ECO:0007669"/>
    <property type="project" value="UniProtKB-KW"/>
</dbReference>
<evidence type="ECO:0000256" key="1">
    <source>
        <dbReference type="ARBA" id="ARBA00010618"/>
    </source>
</evidence>
<proteinExistence type="inferred from homology"/>
<dbReference type="SUPFAM" id="SSF50104">
    <property type="entry name" value="Translation proteins SH3-like domain"/>
    <property type="match status" value="1"/>
</dbReference>
<comment type="function">
    <text evidence="5">One of the proteins that surrounds the polypeptide exit tunnel on the outside of the subunit.</text>
</comment>
<dbReference type="GO" id="GO:0006412">
    <property type="term" value="P:translation"/>
    <property type="evidence" value="ECO:0007669"/>
    <property type="project" value="UniProtKB-UniRule"/>
</dbReference>
<dbReference type="PANTHER" id="PTHR12903">
    <property type="entry name" value="MITOCHONDRIAL RIBOSOMAL PROTEIN L24"/>
    <property type="match status" value="1"/>
</dbReference>
<dbReference type="Pfam" id="PF00467">
    <property type="entry name" value="KOW"/>
    <property type="match status" value="1"/>
</dbReference>
<dbReference type="GO" id="GO:0003735">
    <property type="term" value="F:structural constituent of ribosome"/>
    <property type="evidence" value="ECO:0007669"/>
    <property type="project" value="InterPro"/>
</dbReference>
<dbReference type="SMART" id="SM00739">
    <property type="entry name" value="KOW"/>
    <property type="match status" value="1"/>
</dbReference>
<dbReference type="InterPro" id="IPR003256">
    <property type="entry name" value="Ribosomal_uL24"/>
</dbReference>
<evidence type="ECO:0000256" key="2">
    <source>
        <dbReference type="ARBA" id="ARBA00022980"/>
    </source>
</evidence>
<evidence type="ECO:0000259" key="7">
    <source>
        <dbReference type="SMART" id="SM00739"/>
    </source>
</evidence>
<protein>
    <recommendedName>
        <fullName evidence="4 5">Large ribosomal subunit protein uL24</fullName>
    </recommendedName>
</protein>
<keyword evidence="2 5" id="KW-0689">Ribosomal protein</keyword>
<name>A0A1F6M4N1_9BACT</name>
<dbReference type="InterPro" id="IPR057264">
    <property type="entry name" value="Ribosomal_uL24_C"/>
</dbReference>
<dbReference type="InterPro" id="IPR005825">
    <property type="entry name" value="Ribosomal_uL24_CS"/>
</dbReference>
<dbReference type="AlphaFoldDB" id="A0A1F6M4N1"/>
<feature type="domain" description="KOW" evidence="7">
    <location>
        <begin position="2"/>
        <end position="29"/>
    </location>
</feature>
<organism evidence="8 9">
    <name type="scientific">Candidatus Magasanikbacteria bacterium RIFCSPHIGHO2_02_FULL_41_13</name>
    <dbReference type="NCBI Taxonomy" id="1798676"/>
    <lineage>
        <taxon>Bacteria</taxon>
        <taxon>Candidatus Magasanikiibacteriota</taxon>
    </lineage>
</organism>
<reference evidence="8 9" key="1">
    <citation type="journal article" date="2016" name="Nat. Commun.">
        <title>Thousands of microbial genomes shed light on interconnected biogeochemical processes in an aquifer system.</title>
        <authorList>
            <person name="Anantharaman K."/>
            <person name="Brown C.T."/>
            <person name="Hug L.A."/>
            <person name="Sharon I."/>
            <person name="Castelle C.J."/>
            <person name="Probst A.J."/>
            <person name="Thomas B.C."/>
            <person name="Singh A."/>
            <person name="Wilkins M.J."/>
            <person name="Karaoz U."/>
            <person name="Brodie E.L."/>
            <person name="Williams K.H."/>
            <person name="Hubbard S.S."/>
            <person name="Banfield J.F."/>
        </authorList>
    </citation>
    <scope>NUCLEOTIDE SEQUENCE [LARGE SCALE GENOMIC DNA]</scope>
</reference>
<dbReference type="InterPro" id="IPR014722">
    <property type="entry name" value="Rib_uL2_dom2"/>
</dbReference>
<evidence type="ECO:0000313" key="9">
    <source>
        <dbReference type="Proteomes" id="UP000178742"/>
    </source>
</evidence>
<keyword evidence="5" id="KW-0694">RNA-binding</keyword>
<dbReference type="InterPro" id="IPR005824">
    <property type="entry name" value="KOW"/>
</dbReference>
<keyword evidence="3 5" id="KW-0687">Ribonucleoprotein</keyword>
<dbReference type="Proteomes" id="UP000178742">
    <property type="component" value="Unassembled WGS sequence"/>
</dbReference>